<evidence type="ECO:0000256" key="1">
    <source>
        <dbReference type="ARBA" id="ARBA00022574"/>
    </source>
</evidence>
<feature type="repeat" description="WD" evidence="3">
    <location>
        <begin position="922"/>
        <end position="963"/>
    </location>
</feature>
<dbReference type="InterPro" id="IPR056884">
    <property type="entry name" value="NPHP3-like_N"/>
</dbReference>
<dbReference type="Proteomes" id="UP000294933">
    <property type="component" value="Unassembled WGS sequence"/>
</dbReference>
<dbReference type="InterPro" id="IPR027417">
    <property type="entry name" value="P-loop_NTPase"/>
</dbReference>
<dbReference type="PROSITE" id="PS50004">
    <property type="entry name" value="C2"/>
    <property type="match status" value="1"/>
</dbReference>
<feature type="repeat" description="WD" evidence="3">
    <location>
        <begin position="965"/>
        <end position="1006"/>
    </location>
</feature>
<dbReference type="InterPro" id="IPR000008">
    <property type="entry name" value="C2_dom"/>
</dbReference>
<dbReference type="OrthoDB" id="3038309at2759"/>
<dbReference type="Pfam" id="PF00400">
    <property type="entry name" value="WD40"/>
    <property type="match status" value="6"/>
</dbReference>
<dbReference type="InterPro" id="IPR015943">
    <property type="entry name" value="WD40/YVTN_repeat-like_dom_sf"/>
</dbReference>
<feature type="repeat" description="WD" evidence="3">
    <location>
        <begin position="1093"/>
        <end position="1134"/>
    </location>
</feature>
<feature type="domain" description="C2" evidence="4">
    <location>
        <begin position="1"/>
        <end position="106"/>
    </location>
</feature>
<dbReference type="InterPro" id="IPR019775">
    <property type="entry name" value="WD40_repeat_CS"/>
</dbReference>
<proteinExistence type="predicted"/>
<dbReference type="CDD" id="cd00030">
    <property type="entry name" value="C2"/>
    <property type="match status" value="1"/>
</dbReference>
<dbReference type="InterPro" id="IPR035892">
    <property type="entry name" value="C2_domain_sf"/>
</dbReference>
<keyword evidence="6" id="KW-1185">Reference proteome</keyword>
<keyword evidence="1 3" id="KW-0853">WD repeat</keyword>
<dbReference type="InterPro" id="IPR020472">
    <property type="entry name" value="WD40_PAC1"/>
</dbReference>
<dbReference type="STRING" id="50990.A0A4Y7PTT9"/>
<dbReference type="AlphaFoldDB" id="A0A4Y7PTT9"/>
<dbReference type="CDD" id="cd00200">
    <property type="entry name" value="WD40"/>
    <property type="match status" value="1"/>
</dbReference>
<feature type="repeat" description="WD" evidence="3">
    <location>
        <begin position="1008"/>
        <end position="1040"/>
    </location>
</feature>
<dbReference type="PROSITE" id="PS50082">
    <property type="entry name" value="WD_REPEATS_2"/>
    <property type="match status" value="6"/>
</dbReference>
<dbReference type="PRINTS" id="PR00320">
    <property type="entry name" value="GPROTEINBRPT"/>
</dbReference>
<evidence type="ECO:0000313" key="6">
    <source>
        <dbReference type="Proteomes" id="UP000294933"/>
    </source>
</evidence>
<dbReference type="PANTHER" id="PTHR19848:SF8">
    <property type="entry name" value="F-BOX AND WD REPEAT DOMAIN CONTAINING 7"/>
    <property type="match status" value="1"/>
</dbReference>
<feature type="repeat" description="WD" evidence="3">
    <location>
        <begin position="1051"/>
        <end position="1092"/>
    </location>
</feature>
<dbReference type="VEuPathDB" id="FungiDB:BD410DRAFT_806439"/>
<dbReference type="InterPro" id="IPR001680">
    <property type="entry name" value="WD40_rpt"/>
</dbReference>
<accession>A0A4Y7PTT9</accession>
<evidence type="ECO:0000313" key="5">
    <source>
        <dbReference type="EMBL" id="TDL18575.1"/>
    </source>
</evidence>
<dbReference type="PROSITE" id="PS50294">
    <property type="entry name" value="WD_REPEATS_REGION"/>
    <property type="match status" value="5"/>
</dbReference>
<evidence type="ECO:0000256" key="3">
    <source>
        <dbReference type="PROSITE-ProRule" id="PRU00221"/>
    </source>
</evidence>
<gene>
    <name evidence="5" type="ORF">BD410DRAFT_806439</name>
</gene>
<dbReference type="Pfam" id="PF24883">
    <property type="entry name" value="NPHP3_N"/>
    <property type="match status" value="1"/>
</dbReference>
<reference evidence="5 6" key="1">
    <citation type="submission" date="2018-06" db="EMBL/GenBank/DDBJ databases">
        <title>A transcriptomic atlas of mushroom development highlights an independent origin of complex multicellularity.</title>
        <authorList>
            <consortium name="DOE Joint Genome Institute"/>
            <person name="Krizsan K."/>
            <person name="Almasi E."/>
            <person name="Merenyi Z."/>
            <person name="Sahu N."/>
            <person name="Viragh M."/>
            <person name="Koszo T."/>
            <person name="Mondo S."/>
            <person name="Kiss B."/>
            <person name="Balint B."/>
            <person name="Kues U."/>
            <person name="Barry K."/>
            <person name="Hegedus J.C."/>
            <person name="Henrissat B."/>
            <person name="Johnson J."/>
            <person name="Lipzen A."/>
            <person name="Ohm R."/>
            <person name="Nagy I."/>
            <person name="Pangilinan J."/>
            <person name="Yan J."/>
            <person name="Xiong Y."/>
            <person name="Grigoriev I.V."/>
            <person name="Hibbett D.S."/>
            <person name="Nagy L.G."/>
        </authorList>
    </citation>
    <scope>NUCLEOTIDE SEQUENCE [LARGE SCALE GENOMIC DNA]</scope>
    <source>
        <strain evidence="5 6">SZMC22713</strain>
    </source>
</reference>
<evidence type="ECO:0000256" key="2">
    <source>
        <dbReference type="ARBA" id="ARBA00022737"/>
    </source>
</evidence>
<dbReference type="SMART" id="SM00320">
    <property type="entry name" value="WD40"/>
    <property type="match status" value="6"/>
</dbReference>
<keyword evidence="2" id="KW-0677">Repeat</keyword>
<dbReference type="SUPFAM" id="SSF52540">
    <property type="entry name" value="P-loop containing nucleoside triphosphate hydrolases"/>
    <property type="match status" value="1"/>
</dbReference>
<dbReference type="Gene3D" id="3.40.50.300">
    <property type="entry name" value="P-loop containing nucleotide triphosphate hydrolases"/>
    <property type="match status" value="1"/>
</dbReference>
<dbReference type="InterPro" id="IPR036322">
    <property type="entry name" value="WD40_repeat_dom_sf"/>
</dbReference>
<dbReference type="PANTHER" id="PTHR19848">
    <property type="entry name" value="WD40 REPEAT PROTEIN"/>
    <property type="match status" value="1"/>
</dbReference>
<dbReference type="SUPFAM" id="SSF50978">
    <property type="entry name" value="WD40 repeat-like"/>
    <property type="match status" value="1"/>
</dbReference>
<dbReference type="Pfam" id="PF00168">
    <property type="entry name" value="C2"/>
    <property type="match status" value="1"/>
</dbReference>
<sequence>MLPTKISSAVAVIEVDGLPQHNTEKHRYSVKLALNGLKRETKGSQRGNSPHWNEAFDFSIPTDMSSILSFSVFVRHTIMKATFLGRIHESVASLLAKRGQEVSQVLSGLDGQPSNTPCSLKFRLEVKEQSDKDTVADLISGPSEDLKRLHRILPSKSAEKGVEIASEAVDLAQSTTDYWEPLLKSVKLFTEIADRIAEVHPYAKMAWDVLSFAHKMVIAQVARDQSMDELLQSMTDAYKFVHNDDTLRDIEPLTDDVNNKNLPKAKRIAQGVFSNVDEDIKQYITSFEELYRVFNRQATVQTTITVRRVLGTVQDIAVAVDLIDMTYANARFQIERVCLPHTRQGLLDEIFSWANNATNEEHPRIFLLTGVAGSGKSSISHTVARQFNELKRLGSSFFFNRERDETRRPDNVFSTIARDLADLDIHIKDQLWKAIGNNRSLRLTRSVREQFENFVLKPTSDLKTRQTNGPIVIVMDALDECGDPQWRETLLEIIADKIPELPSNFRFLITSRPEDDIMSALADKPFVMHRKMSDIGRQSTDADISVFVHHQLSRVFSDPVWPPSRWQAPLVQHAEGLFIWASTACLFVKGTGKAGGVDPTERLEIVISDHPKSEKMPHMLKLYLTILQNIFDENDSLIMNRFRIVLGRILVAMTPLSIDSLNDLHDTDDPKQSFDVNLVTRHMGALLDGVKTPNIPLRMLHTSFRDFLTDQGLSGIFYVDISSQSGALIAPCLKIMSESLIGSLRSMENAMARRNDNMHCFSADEAMSPTLQYACRFWIRHLLDIQSPSDQLLTTVQTFFTRYSLHCVEALSRLGKLQSDRRLIDDCWEWLQRFRSWDAAAKAAFHMTITAIPAFWLPESPTDSDQGDNTQRTRILANLKGDINHVSYMACSPYTSTIVTGTDDGMVQMWELETGAPIGKATKAHIGPVLSVAFSPNMRHAATGSSDGTLQIWDVGSGHYLSDGLQGHTGAINSIAFSPNGKRVLSASTDSTIRFWDSESGSSIGGPLEGHTGIVTSVVFSPDGCLAASASEDRTIRVWDPEAGVIVSGPVVGHSGAVNSIIFSPDGHLLMSSSDDKTVRMWDSRTGFIVAVFEEHSKEVVSTVFSADGRLAASKARDGTVLVFDVRTLQIVGEPVKIL</sequence>
<evidence type="ECO:0000259" key="4">
    <source>
        <dbReference type="PROSITE" id="PS50004"/>
    </source>
</evidence>
<dbReference type="SUPFAM" id="SSF49562">
    <property type="entry name" value="C2 domain (Calcium/lipid-binding domain, CaLB)"/>
    <property type="match status" value="1"/>
</dbReference>
<organism evidence="5 6">
    <name type="scientific">Rickenella mellea</name>
    <dbReference type="NCBI Taxonomy" id="50990"/>
    <lineage>
        <taxon>Eukaryota</taxon>
        <taxon>Fungi</taxon>
        <taxon>Dikarya</taxon>
        <taxon>Basidiomycota</taxon>
        <taxon>Agaricomycotina</taxon>
        <taxon>Agaricomycetes</taxon>
        <taxon>Hymenochaetales</taxon>
        <taxon>Rickenellaceae</taxon>
        <taxon>Rickenella</taxon>
    </lineage>
</organism>
<dbReference type="PROSITE" id="PS00678">
    <property type="entry name" value="WD_REPEATS_1"/>
    <property type="match status" value="4"/>
</dbReference>
<dbReference type="Gene3D" id="2.130.10.10">
    <property type="entry name" value="YVTN repeat-like/Quinoprotein amine dehydrogenase"/>
    <property type="match status" value="2"/>
</dbReference>
<name>A0A4Y7PTT9_9AGAM</name>
<dbReference type="EMBL" id="ML170206">
    <property type="protein sequence ID" value="TDL18575.1"/>
    <property type="molecule type" value="Genomic_DNA"/>
</dbReference>
<feature type="repeat" description="WD" evidence="3">
    <location>
        <begin position="879"/>
        <end position="920"/>
    </location>
</feature>
<protein>
    <submittedName>
        <fullName evidence="5">WD40 repeat-like protein</fullName>
    </submittedName>
</protein>
<dbReference type="Gene3D" id="2.60.40.150">
    <property type="entry name" value="C2 domain"/>
    <property type="match status" value="1"/>
</dbReference>